<evidence type="ECO:0000313" key="2">
    <source>
        <dbReference type="Proteomes" id="UP000614996"/>
    </source>
</evidence>
<dbReference type="EMBL" id="BOPO01000084">
    <property type="protein sequence ID" value="GIL29118.1"/>
    <property type="molecule type" value="Genomic_DNA"/>
</dbReference>
<protein>
    <recommendedName>
        <fullName evidence="3">DUF4192 domain-containing protein</fullName>
    </recommendedName>
</protein>
<keyword evidence="2" id="KW-1185">Reference proteome</keyword>
<comment type="caution">
    <text evidence="1">The sequence shown here is derived from an EMBL/GenBank/DDBJ whole genome shotgun (WGS) entry which is preliminary data.</text>
</comment>
<dbReference type="Proteomes" id="UP000614996">
    <property type="component" value="Unassembled WGS sequence"/>
</dbReference>
<proteinExistence type="predicted"/>
<dbReference type="RefSeq" id="WP_207126797.1">
    <property type="nucleotide sequence ID" value="NZ_BOPO01000084.1"/>
</dbReference>
<sequence>MTDHDRQHRQPVRLNTPEALLTAIPYLLGYHPCERLVALLLNVNHVELILSYELDTPDIATHLVDCARRHHAPAVALALFSDLGSATTLLRSTAHAARTAGIRLLGQMQIQHGRYQVLDPHDGERTGWQQFGPDTAIQATMVTHGLVAHAHRADLDKQFTPVTGAARDAIRHTTMVINQRWQHRSRRDANKTRHALRAIGLRYLATIDRQVRADPTQTIALPDNHLAQLGICLREVAVRDAAIEYLDTNLAAYQQLWSQMMRRVDHDDLPACATICAFAFWQAGDSVSAGFAITHALDADPGYRLAQLLRTALDAQIPPNDRAHKHAHATPHSAER</sequence>
<accession>A0A8J4AI78</accession>
<evidence type="ECO:0008006" key="3">
    <source>
        <dbReference type="Google" id="ProtNLM"/>
    </source>
</evidence>
<reference evidence="2" key="1">
    <citation type="journal article" date="2021" name="Int. J. Syst. Evol. Microbiol.">
        <title>Actinocatenispora comari sp. nov., an endophytic actinomycete isolated from aerial parts of Comarum salesowianum.</title>
        <authorList>
            <person name="Oyunbileg N."/>
            <person name="Iizaka Y."/>
            <person name="Hamada M."/>
            <person name="Davaapurev B.O."/>
            <person name="Fukumoto A."/>
            <person name="Tsetseg B."/>
            <person name="Kato F."/>
            <person name="Tamura T."/>
            <person name="Batkhuu J."/>
            <person name="Anzai Y."/>
        </authorList>
    </citation>
    <scope>NUCLEOTIDE SEQUENCE [LARGE SCALE GENOMIC DNA]</scope>
    <source>
        <strain evidence="2">NUM-2625</strain>
    </source>
</reference>
<dbReference type="AlphaFoldDB" id="A0A8J4AI78"/>
<dbReference type="InterPro" id="IPR025447">
    <property type="entry name" value="DUF4192"/>
</dbReference>
<dbReference type="Pfam" id="PF13830">
    <property type="entry name" value="DUF4192"/>
    <property type="match status" value="1"/>
</dbReference>
<gene>
    <name evidence="1" type="ORF">NUM_43720</name>
</gene>
<evidence type="ECO:0000313" key="1">
    <source>
        <dbReference type="EMBL" id="GIL29118.1"/>
    </source>
</evidence>
<organism evidence="1 2">
    <name type="scientific">Actinocatenispora comari</name>
    <dbReference type="NCBI Taxonomy" id="2807577"/>
    <lineage>
        <taxon>Bacteria</taxon>
        <taxon>Bacillati</taxon>
        <taxon>Actinomycetota</taxon>
        <taxon>Actinomycetes</taxon>
        <taxon>Micromonosporales</taxon>
        <taxon>Micromonosporaceae</taxon>
        <taxon>Actinocatenispora</taxon>
    </lineage>
</organism>
<name>A0A8J4AI78_9ACTN</name>